<accession>C4ZHW9</accession>
<proteinExistence type="predicted"/>
<dbReference type="STRING" id="515619.EUBREC_2877"/>
<dbReference type="PaxDb" id="515619-EUBREC_2877"/>
<dbReference type="AlphaFoldDB" id="C4ZHW9"/>
<sequence>MCTVYGQCFCNIFGFLKIKIHRWKNVRNYVTNTAKNIKNNVTNT</sequence>
<dbReference type="HOGENOM" id="CLU_3216422_0_0_9"/>
<name>C4ZHW9_AGARV</name>
<protein>
    <submittedName>
        <fullName evidence="1">Uncharacterized protein</fullName>
    </submittedName>
</protein>
<dbReference type="EMBL" id="CP001107">
    <property type="protein sequence ID" value="ACR76606.1"/>
    <property type="molecule type" value="Genomic_DNA"/>
</dbReference>
<organism evidence="1 2">
    <name type="scientific">Agathobacter rectalis (strain ATCC 33656 / DSM 3377 / JCM 17463 / KCTC 5835 / VPI 0990)</name>
    <name type="common">Eubacterium rectale</name>
    <dbReference type="NCBI Taxonomy" id="515619"/>
    <lineage>
        <taxon>Bacteria</taxon>
        <taxon>Bacillati</taxon>
        <taxon>Bacillota</taxon>
        <taxon>Clostridia</taxon>
        <taxon>Lachnospirales</taxon>
        <taxon>Lachnospiraceae</taxon>
        <taxon>Agathobacter</taxon>
    </lineage>
</organism>
<evidence type="ECO:0000313" key="2">
    <source>
        <dbReference type="Proteomes" id="UP000001477"/>
    </source>
</evidence>
<dbReference type="KEGG" id="ere:EUBREC_2877"/>
<gene>
    <name evidence="1" type="ordered locus">EUBREC_2877</name>
</gene>
<evidence type="ECO:0000313" key="1">
    <source>
        <dbReference type="EMBL" id="ACR76606.1"/>
    </source>
</evidence>
<reference evidence="1 2" key="1">
    <citation type="journal article" date="2009" name="Proc. Natl. Acad. Sci. U.S.A.">
        <title>Characterizing a model human gut microbiota composed of members of its two dominant bacterial phyla.</title>
        <authorList>
            <person name="Mahowald M.A."/>
            <person name="Rey F.E."/>
            <person name="Seedorf H."/>
            <person name="Turnbaugh P.J."/>
            <person name="Fulton R.S."/>
            <person name="Wollam A."/>
            <person name="Shah N."/>
            <person name="Wang C."/>
            <person name="Magrini V."/>
            <person name="Wilson R.K."/>
            <person name="Cantarel B.L."/>
            <person name="Coutinho P.M."/>
            <person name="Henrissat B."/>
            <person name="Crock L.W."/>
            <person name="Russell A."/>
            <person name="Verberkmoes N.C."/>
            <person name="Hettich R.L."/>
            <person name="Gordon J.I."/>
        </authorList>
    </citation>
    <scope>NUCLEOTIDE SEQUENCE [LARGE SCALE GENOMIC DNA]</scope>
    <source>
        <strain evidence="2">ATCC 33656 / DSM 3377 / JCM 17463 / KCTC 5835 / LMG 30912 / VPI 0990</strain>
    </source>
</reference>
<dbReference type="Proteomes" id="UP000001477">
    <property type="component" value="Chromosome"/>
</dbReference>